<keyword evidence="4 10" id="KW-0812">Transmembrane</keyword>
<dbReference type="FunFam" id="3.10.580.10:FF:000002">
    <property type="entry name" value="Magnesium/cobalt efflux protein CorC"/>
    <property type="match status" value="1"/>
</dbReference>
<dbReference type="InterPro" id="IPR051676">
    <property type="entry name" value="UPF0053_domain"/>
</dbReference>
<dbReference type="Pfam" id="PF03471">
    <property type="entry name" value="CorC_HlyC"/>
    <property type="match status" value="1"/>
</dbReference>
<reference evidence="15" key="1">
    <citation type="submission" date="2016-10" db="EMBL/GenBank/DDBJ databases">
        <authorList>
            <person name="Varghese N."/>
            <person name="Submissions S."/>
        </authorList>
    </citation>
    <scope>NUCLEOTIDE SEQUENCE [LARGE SCALE GENOMIC DNA]</scope>
    <source>
        <strain evidence="15">CGMCC 4.7042</strain>
    </source>
</reference>
<protein>
    <submittedName>
        <fullName evidence="14">Hemolysin, contains CBS domains</fullName>
    </submittedName>
</protein>
<dbReference type="PROSITE" id="PS51371">
    <property type="entry name" value="CBS"/>
    <property type="match status" value="2"/>
</dbReference>
<comment type="subcellular location">
    <subcellularLocation>
        <location evidence="1">Cell membrane</location>
        <topology evidence="1">Multi-pass membrane protein</topology>
    </subcellularLocation>
</comment>
<keyword evidence="6 10" id="KW-1133">Transmembrane helix</keyword>
<keyword evidence="8 10" id="KW-0472">Membrane</keyword>
<gene>
    <name evidence="14" type="ORF">SAMN05444921_10889</name>
</gene>
<dbReference type="Pfam" id="PF00571">
    <property type="entry name" value="CBS"/>
    <property type="match status" value="2"/>
</dbReference>
<dbReference type="InterPro" id="IPR036318">
    <property type="entry name" value="FAD-bd_PCMH-like_sf"/>
</dbReference>
<dbReference type="InterPro" id="IPR046342">
    <property type="entry name" value="CBS_dom_sf"/>
</dbReference>
<dbReference type="STRING" id="1196353.SAMN05444921_10889"/>
<feature type="domain" description="CNNM transmembrane" evidence="13">
    <location>
        <begin position="1"/>
        <end position="202"/>
    </location>
</feature>
<keyword evidence="3" id="KW-1003">Cell membrane</keyword>
<evidence type="ECO:0000259" key="12">
    <source>
        <dbReference type="PROSITE" id="PS51371"/>
    </source>
</evidence>
<dbReference type="Gene3D" id="3.10.580.10">
    <property type="entry name" value="CBS-domain"/>
    <property type="match status" value="1"/>
</dbReference>
<keyword evidence="5" id="KW-0677">Repeat</keyword>
<keyword evidence="15" id="KW-1185">Reference proteome</keyword>
<organism evidence="14 15">
    <name type="scientific">Streptomyces wuyuanensis</name>
    <dbReference type="NCBI Taxonomy" id="1196353"/>
    <lineage>
        <taxon>Bacteria</taxon>
        <taxon>Bacillati</taxon>
        <taxon>Actinomycetota</taxon>
        <taxon>Actinomycetes</taxon>
        <taxon>Kitasatosporales</taxon>
        <taxon>Streptomycetaceae</taxon>
        <taxon>Streptomyces</taxon>
    </lineage>
</organism>
<dbReference type="PROSITE" id="PS51846">
    <property type="entry name" value="CNNM"/>
    <property type="match status" value="1"/>
</dbReference>
<evidence type="ECO:0000256" key="6">
    <source>
        <dbReference type="ARBA" id="ARBA00022989"/>
    </source>
</evidence>
<sequence>MTEVLLLLVAVLLALACGGFVAAEFSLTTVERAELEKAVERGDRGAASALKAVRELTFHLSGAQLGITVTNLVVGMLAEPSVAKLISGPLRALGAAPSVASSLALVIGTGLSTVFLMVVGELVPKNWAISRPLAVARVVATPQRIFSAIFRPLIRHLNNTANRVVCRLGLEPTEELASARSPQELVALARHSAKEGALEADTAEMFVRTLMLAELTAENVMTPRVQVTALDAQATAEDVANATRATGLSRFPVFRGSLDTVVGAVHIKDVLAVPAERRLRHPVSELMREPLLVPTTLTVDRLLDLLSGKRTMAVVIDEYGGTAGVVTLEDIVEEVVGEVRDEHDPHETPDLARAGEDADGRALWSADGAARMDQLEVIGLRVPEGPYETLAGLIATRLGRIPTVGDTIEMSGWRLDVVDASGRRAARVLLHEPRVADERPARDGLRRGQRRDRTEDAAAAGGPGAAGGPDGPGRPCGSEGSGGPGEPVASEGPGGPEASGGSDHSSGRPPGEAARNGSQAPPDGPGAGRTDRAGRSGGTAGPDAAGGPRDRGDTGDAGGAARTDGSSEFGRGRHAR</sequence>
<evidence type="ECO:0000259" key="13">
    <source>
        <dbReference type="PROSITE" id="PS51846"/>
    </source>
</evidence>
<evidence type="ECO:0000256" key="3">
    <source>
        <dbReference type="ARBA" id="ARBA00022475"/>
    </source>
</evidence>
<evidence type="ECO:0000256" key="8">
    <source>
        <dbReference type="ARBA" id="ARBA00023136"/>
    </source>
</evidence>
<keyword evidence="7 9" id="KW-0129">CBS domain</keyword>
<evidence type="ECO:0000256" key="9">
    <source>
        <dbReference type="PROSITE-ProRule" id="PRU00703"/>
    </source>
</evidence>
<comment type="similarity">
    <text evidence="2">Belongs to the UPF0053 family.</text>
</comment>
<dbReference type="PANTHER" id="PTHR43099:SF6">
    <property type="entry name" value="UPF0053 PROTEIN RV1842C"/>
    <property type="match status" value="1"/>
</dbReference>
<evidence type="ECO:0000313" key="14">
    <source>
        <dbReference type="EMBL" id="SDM43297.1"/>
    </source>
</evidence>
<feature type="region of interest" description="Disordered" evidence="11">
    <location>
        <begin position="439"/>
        <end position="576"/>
    </location>
</feature>
<dbReference type="SUPFAM" id="SSF56176">
    <property type="entry name" value="FAD-binding/transporter-associated domain-like"/>
    <property type="match status" value="1"/>
</dbReference>
<feature type="domain" description="CBS" evidence="12">
    <location>
        <begin position="221"/>
        <end position="283"/>
    </location>
</feature>
<dbReference type="InterPro" id="IPR000644">
    <property type="entry name" value="CBS_dom"/>
</dbReference>
<accession>A0A1G9T6M6</accession>
<evidence type="ECO:0000256" key="4">
    <source>
        <dbReference type="ARBA" id="ARBA00022692"/>
    </source>
</evidence>
<evidence type="ECO:0000256" key="7">
    <source>
        <dbReference type="ARBA" id="ARBA00023122"/>
    </source>
</evidence>
<dbReference type="EMBL" id="FNHI01000008">
    <property type="protein sequence ID" value="SDM43297.1"/>
    <property type="molecule type" value="Genomic_DNA"/>
</dbReference>
<dbReference type="SUPFAM" id="SSF54631">
    <property type="entry name" value="CBS-domain pair"/>
    <property type="match status" value="1"/>
</dbReference>
<dbReference type="SMART" id="SM01091">
    <property type="entry name" value="CorC_HlyC"/>
    <property type="match status" value="1"/>
</dbReference>
<evidence type="ECO:0000313" key="15">
    <source>
        <dbReference type="Proteomes" id="UP000199063"/>
    </source>
</evidence>
<evidence type="ECO:0000256" key="1">
    <source>
        <dbReference type="ARBA" id="ARBA00004651"/>
    </source>
</evidence>
<dbReference type="GO" id="GO:0005886">
    <property type="term" value="C:plasma membrane"/>
    <property type="evidence" value="ECO:0007669"/>
    <property type="project" value="UniProtKB-SubCell"/>
</dbReference>
<evidence type="ECO:0000256" key="5">
    <source>
        <dbReference type="ARBA" id="ARBA00022737"/>
    </source>
</evidence>
<dbReference type="AlphaFoldDB" id="A0A1G9T6M6"/>
<evidence type="ECO:0000256" key="2">
    <source>
        <dbReference type="ARBA" id="ARBA00006337"/>
    </source>
</evidence>
<dbReference type="CDD" id="cd04590">
    <property type="entry name" value="CBS_pair_CorC_HlyC_assoc"/>
    <property type="match status" value="1"/>
</dbReference>
<evidence type="ECO:0000256" key="10">
    <source>
        <dbReference type="PROSITE-ProRule" id="PRU01193"/>
    </source>
</evidence>
<evidence type="ECO:0000256" key="11">
    <source>
        <dbReference type="SAM" id="MobiDB-lite"/>
    </source>
</evidence>
<proteinExistence type="inferred from homology"/>
<name>A0A1G9T6M6_9ACTN</name>
<dbReference type="InterPro" id="IPR044751">
    <property type="entry name" value="Ion_transp-like_CBS"/>
</dbReference>
<dbReference type="PANTHER" id="PTHR43099">
    <property type="entry name" value="UPF0053 PROTEIN YRKA"/>
    <property type="match status" value="1"/>
</dbReference>
<feature type="domain" description="CBS" evidence="12">
    <location>
        <begin position="286"/>
        <end position="342"/>
    </location>
</feature>
<dbReference type="InterPro" id="IPR005170">
    <property type="entry name" value="Transptr-assoc_dom"/>
</dbReference>
<dbReference type="Proteomes" id="UP000199063">
    <property type="component" value="Unassembled WGS sequence"/>
</dbReference>
<dbReference type="GO" id="GO:0050660">
    <property type="term" value="F:flavin adenine dinucleotide binding"/>
    <property type="evidence" value="ECO:0007669"/>
    <property type="project" value="InterPro"/>
</dbReference>
<dbReference type="InterPro" id="IPR002550">
    <property type="entry name" value="CNNM"/>
</dbReference>
<dbReference type="Gene3D" id="3.30.465.10">
    <property type="match status" value="1"/>
</dbReference>
<feature type="compositionally biased region" description="Basic and acidic residues" evidence="11">
    <location>
        <begin position="439"/>
        <end position="456"/>
    </location>
</feature>
<feature type="compositionally biased region" description="Gly residues" evidence="11">
    <location>
        <begin position="461"/>
        <end position="471"/>
    </location>
</feature>
<dbReference type="InterPro" id="IPR016169">
    <property type="entry name" value="FAD-bd_PCMH_sub2"/>
</dbReference>
<dbReference type="Pfam" id="PF01595">
    <property type="entry name" value="CNNM"/>
    <property type="match status" value="1"/>
</dbReference>